<reference evidence="2" key="1">
    <citation type="submission" date="2020-02" db="EMBL/GenBank/DDBJ databases">
        <authorList>
            <person name="Meier V. D."/>
        </authorList>
    </citation>
    <scope>NUCLEOTIDE SEQUENCE</scope>
    <source>
        <strain evidence="2">AVDCRST_MAG16</strain>
    </source>
</reference>
<feature type="transmembrane region" description="Helical" evidence="1">
    <location>
        <begin position="301"/>
        <end position="323"/>
    </location>
</feature>
<dbReference type="InterPro" id="IPR043740">
    <property type="entry name" value="DUF5685"/>
</dbReference>
<dbReference type="EMBL" id="CADCUE010000030">
    <property type="protein sequence ID" value="CAA9313948.1"/>
    <property type="molecule type" value="Genomic_DNA"/>
</dbReference>
<keyword evidence="1" id="KW-0812">Transmembrane</keyword>
<organism evidence="2">
    <name type="scientific">uncultured Frankineae bacterium</name>
    <dbReference type="NCBI Taxonomy" id="437475"/>
    <lineage>
        <taxon>Bacteria</taxon>
        <taxon>Bacillati</taxon>
        <taxon>Actinomycetota</taxon>
        <taxon>Actinomycetes</taxon>
        <taxon>Frankiales</taxon>
        <taxon>environmental samples</taxon>
    </lineage>
</organism>
<evidence type="ECO:0000256" key="1">
    <source>
        <dbReference type="SAM" id="Phobius"/>
    </source>
</evidence>
<gene>
    <name evidence="2" type="ORF">AVDCRST_MAG16-358</name>
</gene>
<keyword evidence="1" id="KW-1133">Transmembrane helix</keyword>
<accession>A0A6J4KTR1</accession>
<proteinExistence type="predicted"/>
<sequence>MRGIVRPCREHLGPELRERWQAHLCGLCLTLRDVVGQPERVLTGYDVLLLSVLVEAQAGQVETTTAAPCPLRGFSRATVVSSASDAGRLAAAGALVTAAAGLADKITDDDLPRPVRTPARRVAARLDRSGTALAASVGLDPSVVLAAPVASAAAERVPSASLRSLLAASGDAVASLFAHTAVVAGRPGNVPALERCGRAFGALVHLLDAVEDHGADLDAGRFNPLTATGTQAHEARRLADELVAEVATALAEADLADRALVDVLLGRELAAAVSRVLPAACSSTACTTAAVPAQRTGGSAALASLLALWALLAPAVFIGGSWGGGWGGRRRRRYGGPRPMYGYPPPGAHPSGYGFRSVGPSCGQLLACNCCANLACNACCCGNSCANA</sequence>
<evidence type="ECO:0000313" key="2">
    <source>
        <dbReference type="EMBL" id="CAA9313948.1"/>
    </source>
</evidence>
<keyword evidence="1" id="KW-0472">Membrane</keyword>
<protein>
    <submittedName>
        <fullName evidence="2">FIG01363442: possible membrane protein</fullName>
    </submittedName>
</protein>
<dbReference type="Pfam" id="PF18937">
    <property type="entry name" value="DUF5685"/>
    <property type="match status" value="1"/>
</dbReference>
<name>A0A6J4KTR1_9ACTN</name>
<dbReference type="AlphaFoldDB" id="A0A6J4KTR1"/>